<proteinExistence type="predicted"/>
<dbReference type="STRING" id="150374.A0A0N0RSW6"/>
<keyword evidence="2" id="KW-1185">Reference proteome</keyword>
<dbReference type="Proteomes" id="UP000053831">
    <property type="component" value="Unassembled WGS sequence"/>
</dbReference>
<dbReference type="OrthoDB" id="5350410at2759"/>
<comment type="caution">
    <text evidence="1">The sequence shown here is derived from an EMBL/GenBank/DDBJ whole genome shotgun (WGS) entry which is preliminary data.</text>
</comment>
<organism evidence="1 2">
    <name type="scientific">Escovopsis weberi</name>
    <dbReference type="NCBI Taxonomy" id="150374"/>
    <lineage>
        <taxon>Eukaryota</taxon>
        <taxon>Fungi</taxon>
        <taxon>Dikarya</taxon>
        <taxon>Ascomycota</taxon>
        <taxon>Pezizomycotina</taxon>
        <taxon>Sordariomycetes</taxon>
        <taxon>Hypocreomycetidae</taxon>
        <taxon>Hypocreales</taxon>
        <taxon>Hypocreaceae</taxon>
        <taxon>Escovopsis</taxon>
    </lineage>
</organism>
<sequence length="98" mass="11094">MSATVKVPYTIVYKHPEARPPVLFSGSFTTPAWLELEMEASMDEHGDRVFKATVLVEPGRDHQFKFKVGDAGAAWTVDESKPIACFQPRMKRAKRRTL</sequence>
<protein>
    <recommendedName>
        <fullName evidence="3">AMP-activated protein kinase glycogen-binding domain-containing protein</fullName>
    </recommendedName>
</protein>
<dbReference type="EMBL" id="LGSR01000028">
    <property type="protein sequence ID" value="KOS17095.1"/>
    <property type="molecule type" value="Genomic_DNA"/>
</dbReference>
<dbReference type="InterPro" id="IPR013783">
    <property type="entry name" value="Ig-like_fold"/>
</dbReference>
<dbReference type="CDD" id="cd02859">
    <property type="entry name" value="E_set_AMPKbeta_like_N"/>
    <property type="match status" value="1"/>
</dbReference>
<evidence type="ECO:0000313" key="2">
    <source>
        <dbReference type="Proteomes" id="UP000053831"/>
    </source>
</evidence>
<evidence type="ECO:0000313" key="1">
    <source>
        <dbReference type="EMBL" id="KOS17095.1"/>
    </source>
</evidence>
<dbReference type="AlphaFoldDB" id="A0A0N0RSW6"/>
<reference evidence="1 2" key="1">
    <citation type="submission" date="2015-07" db="EMBL/GenBank/DDBJ databases">
        <title>The genome of the fungus Escovopsis weberi, a specialized disease agent of ant agriculture.</title>
        <authorList>
            <person name="de Man T.J."/>
            <person name="Stajich J.E."/>
            <person name="Kubicek C.P."/>
            <person name="Chenthamara K."/>
            <person name="Atanasova L."/>
            <person name="Druzhinina I.S."/>
            <person name="Birnbaum S."/>
            <person name="Barribeau S.M."/>
            <person name="Teiling C."/>
            <person name="Suen G."/>
            <person name="Currie C."/>
            <person name="Gerardo N.M."/>
        </authorList>
    </citation>
    <scope>NUCLEOTIDE SEQUENCE [LARGE SCALE GENOMIC DNA]</scope>
</reference>
<name>A0A0N0RSW6_ESCWE</name>
<gene>
    <name evidence="1" type="ORF">ESCO_006066</name>
</gene>
<accession>A0A0N0RSW6</accession>
<dbReference type="Gene3D" id="2.60.40.10">
    <property type="entry name" value="Immunoglobulins"/>
    <property type="match status" value="1"/>
</dbReference>
<evidence type="ECO:0008006" key="3">
    <source>
        <dbReference type="Google" id="ProtNLM"/>
    </source>
</evidence>